<dbReference type="CDD" id="cd05913">
    <property type="entry name" value="PaaK"/>
    <property type="match status" value="1"/>
</dbReference>
<evidence type="ECO:0000256" key="10">
    <source>
        <dbReference type="ARBA" id="ARBA00075111"/>
    </source>
</evidence>
<evidence type="ECO:0000259" key="12">
    <source>
        <dbReference type="Pfam" id="PF00501"/>
    </source>
</evidence>
<evidence type="ECO:0000259" key="13">
    <source>
        <dbReference type="Pfam" id="PF14535"/>
    </source>
</evidence>
<protein>
    <recommendedName>
        <fullName evidence="9 11">Phenylacetate-coenzyme A ligase</fullName>
        <ecNumber evidence="8 11">6.2.1.30</ecNumber>
    </recommendedName>
    <alternativeName>
        <fullName evidence="10 11">Phenylacetyl-CoA ligase</fullName>
    </alternativeName>
</protein>
<dbReference type="AlphaFoldDB" id="A0A9D1TP33"/>
<dbReference type="PANTHER" id="PTHR43439">
    <property type="entry name" value="PHENYLACETATE-COENZYME A LIGASE"/>
    <property type="match status" value="1"/>
</dbReference>
<dbReference type="EC" id="6.2.1.30" evidence="8 11"/>
<accession>A0A9D1TP33</accession>
<reference evidence="14" key="1">
    <citation type="journal article" date="2021" name="PeerJ">
        <title>Extensive microbial diversity within the chicken gut microbiome revealed by metagenomics and culture.</title>
        <authorList>
            <person name="Gilroy R."/>
            <person name="Ravi A."/>
            <person name="Getino M."/>
            <person name="Pursley I."/>
            <person name="Horton D.L."/>
            <person name="Alikhan N.F."/>
            <person name="Baker D."/>
            <person name="Gharbi K."/>
            <person name="Hall N."/>
            <person name="Watson M."/>
            <person name="Adriaenssens E.M."/>
            <person name="Foster-Nyarko E."/>
            <person name="Jarju S."/>
            <person name="Secka A."/>
            <person name="Antonio M."/>
            <person name="Oren A."/>
            <person name="Chaudhuri R.R."/>
            <person name="La Ragione R."/>
            <person name="Hildebrand F."/>
            <person name="Pallen M.J."/>
        </authorList>
    </citation>
    <scope>NUCLEOTIDE SEQUENCE</scope>
    <source>
        <strain evidence="14">ChiHecec2B26-446</strain>
    </source>
</reference>
<keyword evidence="2" id="KW-0596">Phosphopantetheine</keyword>
<dbReference type="FunFam" id="3.40.50.12780:FF:000016">
    <property type="entry name" value="Phenylacetate-coenzyme A ligase"/>
    <property type="match status" value="1"/>
</dbReference>
<evidence type="ECO:0000313" key="15">
    <source>
        <dbReference type="Proteomes" id="UP000886752"/>
    </source>
</evidence>
<dbReference type="Proteomes" id="UP000886752">
    <property type="component" value="Unassembled WGS sequence"/>
</dbReference>
<organism evidence="14 15">
    <name type="scientific">Candidatus Desulfovibrio intestinipullorum</name>
    <dbReference type="NCBI Taxonomy" id="2838536"/>
    <lineage>
        <taxon>Bacteria</taxon>
        <taxon>Pseudomonadati</taxon>
        <taxon>Thermodesulfobacteriota</taxon>
        <taxon>Desulfovibrionia</taxon>
        <taxon>Desulfovibrionales</taxon>
        <taxon>Desulfovibrionaceae</taxon>
        <taxon>Desulfovibrio</taxon>
    </lineage>
</organism>
<evidence type="ECO:0000256" key="7">
    <source>
        <dbReference type="ARBA" id="ARBA00061566"/>
    </source>
</evidence>
<dbReference type="Pfam" id="PF00501">
    <property type="entry name" value="AMP-binding"/>
    <property type="match status" value="1"/>
</dbReference>
<name>A0A9D1TP33_9BACT</name>
<dbReference type="InterPro" id="IPR011880">
    <property type="entry name" value="PA_CoA_ligase"/>
</dbReference>
<comment type="pathway">
    <text evidence="6 11">Aromatic compound metabolism; phenylacetate degradation.</text>
</comment>
<dbReference type="PANTHER" id="PTHR43439:SF2">
    <property type="entry name" value="ENZYME, PUTATIVE (JCVI)-RELATED"/>
    <property type="match status" value="1"/>
</dbReference>
<evidence type="ECO:0000256" key="3">
    <source>
        <dbReference type="ARBA" id="ARBA00022553"/>
    </source>
</evidence>
<dbReference type="GO" id="GO:0047475">
    <property type="term" value="F:phenylacetate-CoA ligase activity"/>
    <property type="evidence" value="ECO:0007669"/>
    <property type="project" value="UniProtKB-EC"/>
</dbReference>
<dbReference type="Pfam" id="PF14535">
    <property type="entry name" value="AMP-binding_C_2"/>
    <property type="match status" value="1"/>
</dbReference>
<dbReference type="EMBL" id="DXHV01000040">
    <property type="protein sequence ID" value="HIW00245.1"/>
    <property type="molecule type" value="Genomic_DNA"/>
</dbReference>
<evidence type="ECO:0000256" key="2">
    <source>
        <dbReference type="ARBA" id="ARBA00022450"/>
    </source>
</evidence>
<comment type="caution">
    <text evidence="14">The sequence shown here is derived from an EMBL/GenBank/DDBJ whole genome shotgun (WGS) entry which is preliminary data.</text>
</comment>
<dbReference type="InterPro" id="IPR000873">
    <property type="entry name" value="AMP-dep_synth/lig_dom"/>
</dbReference>
<evidence type="ECO:0000256" key="11">
    <source>
        <dbReference type="PIRNR" id="PIRNR006444"/>
    </source>
</evidence>
<keyword evidence="4 11" id="KW-0436">Ligase</keyword>
<feature type="domain" description="AMP-dependent ligase C-terminal" evidence="13">
    <location>
        <begin position="334"/>
        <end position="430"/>
    </location>
</feature>
<evidence type="ECO:0000256" key="5">
    <source>
        <dbReference type="ARBA" id="ARBA00022741"/>
    </source>
</evidence>
<keyword evidence="3" id="KW-0597">Phosphoprotein</keyword>
<dbReference type="InterPro" id="IPR028154">
    <property type="entry name" value="AMP-dep_Lig_C"/>
</dbReference>
<dbReference type="Gene3D" id="3.30.300.30">
    <property type="match status" value="1"/>
</dbReference>
<dbReference type="SUPFAM" id="SSF56801">
    <property type="entry name" value="Acetyl-CoA synthetase-like"/>
    <property type="match status" value="1"/>
</dbReference>
<dbReference type="GO" id="GO:0000166">
    <property type="term" value="F:nucleotide binding"/>
    <property type="evidence" value="ECO:0007669"/>
    <property type="project" value="UniProtKB-KW"/>
</dbReference>
<comment type="subunit">
    <text evidence="1">Monomer.</text>
</comment>
<comment type="similarity">
    <text evidence="7 11">Belongs to the phenylacetyl-CoA ligase family.</text>
</comment>
<keyword evidence="5 11" id="KW-0547">Nucleotide-binding</keyword>
<evidence type="ECO:0000256" key="8">
    <source>
        <dbReference type="ARBA" id="ARBA00066629"/>
    </source>
</evidence>
<comment type="catalytic activity">
    <reaction evidence="11">
        <text>2-phenylacetate + ATP + CoA = phenylacetyl-CoA + AMP + diphosphate</text>
        <dbReference type="Rhea" id="RHEA:20956"/>
        <dbReference type="ChEBI" id="CHEBI:18401"/>
        <dbReference type="ChEBI" id="CHEBI:30616"/>
        <dbReference type="ChEBI" id="CHEBI:33019"/>
        <dbReference type="ChEBI" id="CHEBI:57287"/>
        <dbReference type="ChEBI" id="CHEBI:57390"/>
        <dbReference type="ChEBI" id="CHEBI:456215"/>
        <dbReference type="EC" id="6.2.1.30"/>
    </reaction>
</comment>
<sequence>MLFDIKNETLPREELRKLQLQRLQDLCRRVYANVPFYKKRFDEMGIKPTDVRSLSDLRHLPFTEKQDLRNNYPYGLFAVPRENMARVHASSGTTGQAVVVGYTPRDLENWGKLMARCMCACGVTPEDIVHVAYGYGLFTGGLGAHDGAQTLGAMVVPASGGATKRQAQLIRDLGATVLACTPSFALHLWESGMETGINFRDLPLKIGIFGGEPWSESMRHSMEEKMGIDAHNVYGLSEIMGPGVAIDCMEHNGIHLWEDHFLAEIIDPVTGENLPEGEVGELVITTLTKEGSPLIRYRTRDLTSIDSTPCRCGRTHLRLSRLAGRTDDMLIIRGVNVFPQQIENLLMETRGISPNYLIVVDRQGTLDTLEVQVEVTPQLFHDKIRDLQALESRLQDSIKEFCGVTAKIRLMEPHSIERSGGKATRVLDRRPKQ</sequence>
<proteinExistence type="inferred from homology"/>
<evidence type="ECO:0000256" key="1">
    <source>
        <dbReference type="ARBA" id="ARBA00011245"/>
    </source>
</evidence>
<gene>
    <name evidence="14" type="ORF">H9894_03535</name>
</gene>
<dbReference type="Gene3D" id="3.40.50.12780">
    <property type="entry name" value="N-terminal domain of ligase-like"/>
    <property type="match status" value="1"/>
</dbReference>
<feature type="domain" description="AMP-dependent synthetase/ligase" evidence="12">
    <location>
        <begin position="78"/>
        <end position="285"/>
    </location>
</feature>
<evidence type="ECO:0000313" key="14">
    <source>
        <dbReference type="EMBL" id="HIW00245.1"/>
    </source>
</evidence>
<evidence type="ECO:0000256" key="9">
    <source>
        <dbReference type="ARBA" id="ARBA00068695"/>
    </source>
</evidence>
<dbReference type="PIRSF" id="PIRSF006444">
    <property type="entry name" value="PaaK"/>
    <property type="match status" value="1"/>
</dbReference>
<dbReference type="GO" id="GO:0010124">
    <property type="term" value="P:phenylacetate catabolic process"/>
    <property type="evidence" value="ECO:0007669"/>
    <property type="project" value="UniProtKB-UniRule"/>
</dbReference>
<dbReference type="InterPro" id="IPR045851">
    <property type="entry name" value="AMP-bd_C_sf"/>
</dbReference>
<comment type="function">
    <text evidence="11">Catalyzes the activation of phenylacetic acid (PA) to phenylacetyl-CoA (PA-CoA).</text>
</comment>
<reference evidence="14" key="2">
    <citation type="submission" date="2021-04" db="EMBL/GenBank/DDBJ databases">
        <authorList>
            <person name="Gilroy R."/>
        </authorList>
    </citation>
    <scope>NUCLEOTIDE SEQUENCE</scope>
    <source>
        <strain evidence="14">ChiHecec2B26-446</strain>
    </source>
</reference>
<dbReference type="InterPro" id="IPR042099">
    <property type="entry name" value="ANL_N_sf"/>
</dbReference>
<evidence type="ECO:0000256" key="6">
    <source>
        <dbReference type="ARBA" id="ARBA00060591"/>
    </source>
</evidence>
<evidence type="ECO:0000256" key="4">
    <source>
        <dbReference type="ARBA" id="ARBA00022598"/>
    </source>
</evidence>
<dbReference type="InterPro" id="IPR051414">
    <property type="entry name" value="Adenylate-forming_Reductase"/>
</dbReference>